<evidence type="ECO:0000256" key="8">
    <source>
        <dbReference type="SAM" id="Phobius"/>
    </source>
</evidence>
<comment type="subcellular location">
    <subcellularLocation>
        <location evidence="1">Membrane</location>
    </subcellularLocation>
</comment>
<evidence type="ECO:0000256" key="4">
    <source>
        <dbReference type="ARBA" id="ARBA00023136"/>
    </source>
</evidence>
<feature type="compositionally biased region" description="Polar residues" evidence="7">
    <location>
        <begin position="1240"/>
        <end position="1250"/>
    </location>
</feature>
<feature type="transmembrane region" description="Helical" evidence="8">
    <location>
        <begin position="879"/>
        <end position="898"/>
    </location>
</feature>
<feature type="transmembrane region" description="Helical" evidence="8">
    <location>
        <begin position="1038"/>
        <end position="1058"/>
    </location>
</feature>
<dbReference type="GO" id="GO:1902476">
    <property type="term" value="P:chloride transmembrane transport"/>
    <property type="evidence" value="ECO:0000318"/>
    <property type="project" value="GO_Central"/>
</dbReference>
<name>A0A2A6CIW9_PRIPA</name>
<evidence type="ECO:0000256" key="1">
    <source>
        <dbReference type="ARBA" id="ARBA00004370"/>
    </source>
</evidence>
<evidence type="ECO:0000313" key="9">
    <source>
        <dbReference type="EnsemblMetazoa" id="PPA25315.1"/>
    </source>
</evidence>
<feature type="transmembrane region" description="Helical" evidence="8">
    <location>
        <begin position="550"/>
        <end position="569"/>
    </location>
</feature>
<feature type="compositionally biased region" description="Basic and acidic residues" evidence="7">
    <location>
        <begin position="344"/>
        <end position="353"/>
    </location>
</feature>
<sequence>MKSKDKSSSAKASSKKSAKASSRKNVKSGSSKTKKLLSLQIDASIYILSWQDKLVTNYLEELTTIYINPLSEHCLKRKNREKKEEKTEQNELKETLKNALKELTEWDPEEDEGRMNEQSMITLGELAILSRMRTLHRLLKELAKLNDKLRLWMMKNADQLKANSSDALLLMYCKLSFEAVSAIAEVFRLKQTDRMKCKKEFQDFVRQKNDDEGNWKPVETLEIDLDDPRKYVKPLEGKVNYLRHIVYILGTAMQNQLQCIFHAVSVSEVDVKTNDVKGILIHLPPPYIYPAEMTLSNFVTKLLLHPPKGRMGGVSVTHSTEDSSKKTRGDSSTHKKTARYNNPLKDRKKDSRRSTKSLKSAKSFSTRTPKKSGRSRIFRVGFVNENFPLLFSSYGGKQKGILNDIYTSFAQLNGFDLEWILVDEYGSQQLDGSYNGLLGDISRGIVDGSVERSIREDRINNFAISQPVVYQADAYITRTDLVPKFSVSNLLVFSPFMIFLLTVAFTCSFVVEEIVHLLHLRMKYHTSQSFFTQLLSKNNPFVNIKSNSFILYRYVFCSVLAGAYLRFIYSTFFTGSTVVSSSHERNLLDMVHDIRSYRSRLIIEHPSFLSIEKTNAIFGPGYHFPSNSVIQNEEQFIRHLCDNIDDYGKVNSFFLSTVDPSNKRKQPCEISMVAIGEWQDAELSIIRNSVVQAAPYTLLLRKKERKRKTLNSVILSLYNFEKISTIHWRRYTNRNLFIPKSEILYTFDMIKLSEVSFLFYALLIGYSLGFLMLSIEIGLMFANFLSISKSLRLAKLTSLNVKSTMTVSYTGDVGNANVQALGKLLWRWKGSIWKAVYVELFLWLFAYGLCSLVYHIYLDDLQKRYFEALCVFFAKYADLVPLTFMLGFYVSVVIARWWDMFDNIGWIDIPALYITNHIHGNDDHSRLIRRNLIRHLLFYQVMVYRDISIVIRERFPTLETCVTAGYLTVDELKKFRGIGSRFPQYWTPIAWVMSGLRRAYREGRIHSPQALQDLQDRVLAFRGNLGTLLGYDWVPIPLLYSQVVSLSVRIYFIIGLLGRQNLQQAVDNKYIDPIIINEIIHINMYFPIMSTMQFIFYVGWLKVAEALLNPFGRDDDDLEINWLLDRNLEVGYMILEERDEIALTRDNFWSESVIYPLYSEDTVKQTHNPMVGSAVNMKLRTNSTVMVPRLIDDETEYMTRSNSIFSLAPLASLQRRLSRVGNGIGPEDSKDIESRRNSRKISCSNQNSVIHSPIPRPNSTATHNTGELHVVVEEDEDVEWKKKWFQLDPSSEEENDDKKDDRK</sequence>
<reference evidence="10" key="1">
    <citation type="journal article" date="2008" name="Nat. Genet.">
        <title>The Pristionchus pacificus genome provides a unique perspective on nematode lifestyle and parasitism.</title>
        <authorList>
            <person name="Dieterich C."/>
            <person name="Clifton S.W."/>
            <person name="Schuster L.N."/>
            <person name="Chinwalla A."/>
            <person name="Delehaunty K."/>
            <person name="Dinkelacker I."/>
            <person name="Fulton L."/>
            <person name="Fulton R."/>
            <person name="Godfrey J."/>
            <person name="Minx P."/>
            <person name="Mitreva M."/>
            <person name="Roeseler W."/>
            <person name="Tian H."/>
            <person name="Witte H."/>
            <person name="Yang S.P."/>
            <person name="Wilson R.K."/>
            <person name="Sommer R.J."/>
        </authorList>
    </citation>
    <scope>NUCLEOTIDE SEQUENCE [LARGE SCALE GENOMIC DNA]</scope>
    <source>
        <strain evidence="10">PS312</strain>
    </source>
</reference>
<dbReference type="InterPro" id="IPR000615">
    <property type="entry name" value="Bestrophin"/>
</dbReference>
<dbReference type="InterPro" id="IPR021134">
    <property type="entry name" value="Bestrophin-like"/>
</dbReference>
<evidence type="ECO:0000256" key="5">
    <source>
        <dbReference type="ARBA" id="ARBA00034769"/>
    </source>
</evidence>
<organism evidence="9 10">
    <name type="scientific">Pristionchus pacificus</name>
    <name type="common">Parasitic nematode worm</name>
    <dbReference type="NCBI Taxonomy" id="54126"/>
    <lineage>
        <taxon>Eukaryota</taxon>
        <taxon>Metazoa</taxon>
        <taxon>Ecdysozoa</taxon>
        <taxon>Nematoda</taxon>
        <taxon>Chromadorea</taxon>
        <taxon>Rhabditida</taxon>
        <taxon>Rhabditina</taxon>
        <taxon>Diplogasteromorpha</taxon>
        <taxon>Diplogasteroidea</taxon>
        <taxon>Neodiplogasteridae</taxon>
        <taxon>Pristionchus</taxon>
    </lineage>
</organism>
<feature type="transmembrane region" description="Helical" evidence="8">
    <location>
        <begin position="757"/>
        <end position="782"/>
    </location>
</feature>
<keyword evidence="4 8" id="KW-0472">Membrane</keyword>
<keyword evidence="3 8" id="KW-1133">Transmembrane helix</keyword>
<dbReference type="Proteomes" id="UP000005239">
    <property type="component" value="Unassembled WGS sequence"/>
</dbReference>
<feature type="transmembrane region" description="Helical" evidence="8">
    <location>
        <begin position="835"/>
        <end position="858"/>
    </location>
</feature>
<dbReference type="Gene3D" id="3.40.190.10">
    <property type="entry name" value="Periplasmic binding protein-like II"/>
    <property type="match status" value="1"/>
</dbReference>
<evidence type="ECO:0000256" key="7">
    <source>
        <dbReference type="SAM" id="MobiDB-lite"/>
    </source>
</evidence>
<accession>A0A2A6CIW9</accession>
<evidence type="ECO:0000256" key="6">
    <source>
        <dbReference type="SAM" id="Coils"/>
    </source>
</evidence>
<dbReference type="PANTHER" id="PTHR10736">
    <property type="entry name" value="BESTROPHIN"/>
    <property type="match status" value="1"/>
</dbReference>
<keyword evidence="2 8" id="KW-0812">Transmembrane</keyword>
<feature type="region of interest" description="Disordered" evidence="7">
    <location>
        <begin position="1283"/>
        <end position="1303"/>
    </location>
</feature>
<dbReference type="Pfam" id="PF01062">
    <property type="entry name" value="Bestrophin"/>
    <property type="match status" value="1"/>
</dbReference>
<keyword evidence="6" id="KW-0175">Coiled coil</keyword>
<protein>
    <submittedName>
        <fullName evidence="9">Uncharacterized protein</fullName>
    </submittedName>
</protein>
<feature type="compositionally biased region" description="Basic and acidic residues" evidence="7">
    <location>
        <begin position="319"/>
        <end position="333"/>
    </location>
</feature>
<feature type="transmembrane region" description="Helical" evidence="8">
    <location>
        <begin position="490"/>
        <end position="511"/>
    </location>
</feature>
<evidence type="ECO:0000256" key="2">
    <source>
        <dbReference type="ARBA" id="ARBA00022692"/>
    </source>
</evidence>
<gene>
    <name evidence="9" type="primary">WBGene00114869</name>
</gene>
<feature type="region of interest" description="Disordered" evidence="7">
    <location>
        <begin position="310"/>
        <end position="372"/>
    </location>
</feature>
<evidence type="ECO:0000313" key="10">
    <source>
        <dbReference type="Proteomes" id="UP000005239"/>
    </source>
</evidence>
<feature type="compositionally biased region" description="Basic and acidic residues" evidence="7">
    <location>
        <begin position="1227"/>
        <end position="1236"/>
    </location>
</feature>
<feature type="transmembrane region" description="Helical" evidence="8">
    <location>
        <begin position="1079"/>
        <end position="1100"/>
    </location>
</feature>
<feature type="compositionally biased region" description="Basic residues" evidence="7">
    <location>
        <begin position="13"/>
        <end position="26"/>
    </location>
</feature>
<feature type="region of interest" description="Disordered" evidence="7">
    <location>
        <begin position="1"/>
        <end position="29"/>
    </location>
</feature>
<dbReference type="SUPFAM" id="SSF53850">
    <property type="entry name" value="Periplasmic binding protein-like II"/>
    <property type="match status" value="1"/>
</dbReference>
<feature type="coiled-coil region" evidence="6">
    <location>
        <begin position="75"/>
        <end position="102"/>
    </location>
</feature>
<dbReference type="GO" id="GO:0005254">
    <property type="term" value="F:chloride channel activity"/>
    <property type="evidence" value="ECO:0000318"/>
    <property type="project" value="GO_Central"/>
</dbReference>
<dbReference type="GO" id="GO:0005886">
    <property type="term" value="C:plasma membrane"/>
    <property type="evidence" value="ECO:0000318"/>
    <property type="project" value="GO_Central"/>
</dbReference>
<dbReference type="PANTHER" id="PTHR10736:SF33">
    <property type="entry name" value="BESTROPHIN HOMOLOG"/>
    <property type="match status" value="1"/>
</dbReference>
<comment type="similarity">
    <text evidence="5">Belongs to the anion channel-forming bestrophin (TC 1.A.46) family. Calcium-sensitive chloride channel subfamily.</text>
</comment>
<feature type="region of interest" description="Disordered" evidence="7">
    <location>
        <begin position="1221"/>
        <end position="1266"/>
    </location>
</feature>
<evidence type="ECO:0000256" key="3">
    <source>
        <dbReference type="ARBA" id="ARBA00022989"/>
    </source>
</evidence>
<accession>A0A8R1YM69</accession>
<proteinExistence type="inferred from homology"/>
<keyword evidence="10" id="KW-1185">Reference proteome</keyword>
<dbReference type="EnsemblMetazoa" id="PPA25315.1">
    <property type="protein sequence ID" value="PPA25315.1"/>
    <property type="gene ID" value="WBGene00114869"/>
</dbReference>
<reference evidence="9" key="2">
    <citation type="submission" date="2022-06" db="UniProtKB">
        <authorList>
            <consortium name="EnsemblMetazoa"/>
        </authorList>
    </citation>
    <scope>IDENTIFICATION</scope>
    <source>
        <strain evidence="9">PS312</strain>
    </source>
</reference>